<keyword evidence="2" id="KW-1185">Reference proteome</keyword>
<dbReference type="HOGENOM" id="CLU_505205_0_0_6"/>
<proteinExistence type="predicted"/>
<dbReference type="eggNOG" id="COG0457">
    <property type="taxonomic scope" value="Bacteria"/>
</dbReference>
<name>W0LKY6_9GAMM</name>
<protein>
    <recommendedName>
        <fullName evidence="3">MalT-like TPR region domain-containing protein</fullName>
    </recommendedName>
</protein>
<dbReference type="STRING" id="1441930.Z042_04870"/>
<evidence type="ECO:0000313" key="1">
    <source>
        <dbReference type="EMBL" id="AHG22660.1"/>
    </source>
</evidence>
<accession>W0LKY6</accession>
<dbReference type="AlphaFoldDB" id="W0LKY6"/>
<evidence type="ECO:0000313" key="2">
    <source>
        <dbReference type="Proteomes" id="UP000019030"/>
    </source>
</evidence>
<reference evidence="1 2" key="1">
    <citation type="submission" date="2014-01" db="EMBL/GenBank/DDBJ databases">
        <title>Isolation of Serratia multitudinisentens RB-25 from Ex-Landfill site.</title>
        <authorList>
            <person name="Robson E.H.J."/>
        </authorList>
    </citation>
    <scope>NUCLEOTIDE SEQUENCE [LARGE SCALE GENOMIC DNA]</scope>
    <source>
        <strain evidence="1 2">RB-25</strain>
    </source>
</reference>
<dbReference type="KEGG" id="sfo:Z042_04870"/>
<organism evidence="1 2">
    <name type="scientific">Chania multitudinisentens RB-25</name>
    <dbReference type="NCBI Taxonomy" id="1441930"/>
    <lineage>
        <taxon>Bacteria</taxon>
        <taxon>Pseudomonadati</taxon>
        <taxon>Pseudomonadota</taxon>
        <taxon>Gammaproteobacteria</taxon>
        <taxon>Enterobacterales</taxon>
        <taxon>Yersiniaceae</taxon>
        <taxon>Chania</taxon>
    </lineage>
</organism>
<dbReference type="RefSeq" id="WP_024912654.1">
    <property type="nucleotide sequence ID" value="NZ_CP007044.2"/>
</dbReference>
<dbReference type="SUPFAM" id="SSF48452">
    <property type="entry name" value="TPR-like"/>
    <property type="match status" value="1"/>
</dbReference>
<dbReference type="OrthoDB" id="6637938at2"/>
<gene>
    <name evidence="1" type="ORF">Z042_04870</name>
</gene>
<reference evidence="1 2" key="2">
    <citation type="submission" date="2015-03" db="EMBL/GenBank/DDBJ databases">
        <authorList>
            <person name="Chan K.-G."/>
        </authorList>
    </citation>
    <scope>NUCLEOTIDE SEQUENCE [LARGE SCALE GENOMIC DNA]</scope>
    <source>
        <strain evidence="1 2">RB-25</strain>
    </source>
</reference>
<sequence length="529" mass="59258">MVSAADNPVTRQVSVLAEQWRSATEKREKGGLVVFRSRADTADLTRAFIAFQEEQPGAHAIQDLFATFSSPFLTGYDYCLSLYKELTSRAGASELPVAPWVPEQKATAHIPELLAAFADFIQHHQALFGRFVMVLSPESVSDAAAWLRWLQQAVSLLPDKLLLVLCDTHEDPAWQPLIDRDQEQSLLITSPADAFSLMKDTLHQQPGGGDPDSQRFRLLLLDIFILLERGTAQQVTDRARMALSLATEKQWHAQCTVVQNMIAGSHLKHGDPQQAIYSYREAVSAAERIPEKELRLTQLTQSRFSLAGAHYANKDYAEATLQYVAGAGHAEEAGNSWLTIEGWRMAGHCQLMAKNIEKASYYFAQAITFAQPLSSNSRQMTSLPFLFQELMLFHDQDRTQALTHCADEWLKKKSAIIQETEHLAEKLSSPANADEIDTLDALLNQKLVAAFNQIRLSREQIIRQGNIPFQEVVMLARQLLHPYWAGTPDIAHPLDDAPGNWETLPDYLSPGEKDTVNNFITRHQDTETA</sequence>
<dbReference type="Proteomes" id="UP000019030">
    <property type="component" value="Chromosome"/>
</dbReference>
<dbReference type="Gene3D" id="1.25.40.10">
    <property type="entry name" value="Tetratricopeptide repeat domain"/>
    <property type="match status" value="1"/>
</dbReference>
<dbReference type="EMBL" id="CP007044">
    <property type="protein sequence ID" value="AHG22660.1"/>
    <property type="molecule type" value="Genomic_DNA"/>
</dbReference>
<evidence type="ECO:0008006" key="3">
    <source>
        <dbReference type="Google" id="ProtNLM"/>
    </source>
</evidence>
<dbReference type="InterPro" id="IPR011990">
    <property type="entry name" value="TPR-like_helical_dom_sf"/>
</dbReference>
<dbReference type="PATRIC" id="fig|1441930.4.peg.975"/>